<sequence>MCQYELWVYQRCFSSSSPHLPHQPHRTYFRVAKCLKFPNCEPPAPRADFKSTAELPVQLRDRYCTICYEALQNSMGSSGDSCWPCGEENWPDERLCKGMKVVDLEGWNGMDRTVELDSNSALADAGARARRLKFLARNWKGWSDWG</sequence>
<gene>
    <name evidence="1" type="ORF">P167DRAFT_474344</name>
</gene>
<protein>
    <submittedName>
        <fullName evidence="1">Uncharacterized protein</fullName>
    </submittedName>
</protein>
<name>A0A3N4KWP5_9PEZI</name>
<organism evidence="1 2">
    <name type="scientific">Morchella conica CCBAS932</name>
    <dbReference type="NCBI Taxonomy" id="1392247"/>
    <lineage>
        <taxon>Eukaryota</taxon>
        <taxon>Fungi</taxon>
        <taxon>Dikarya</taxon>
        <taxon>Ascomycota</taxon>
        <taxon>Pezizomycotina</taxon>
        <taxon>Pezizomycetes</taxon>
        <taxon>Pezizales</taxon>
        <taxon>Morchellaceae</taxon>
        <taxon>Morchella</taxon>
    </lineage>
</organism>
<dbReference type="AlphaFoldDB" id="A0A3N4KWP5"/>
<dbReference type="Proteomes" id="UP000277580">
    <property type="component" value="Unassembled WGS sequence"/>
</dbReference>
<accession>A0A3N4KWP5</accession>
<evidence type="ECO:0000313" key="2">
    <source>
        <dbReference type="Proteomes" id="UP000277580"/>
    </source>
</evidence>
<dbReference type="EMBL" id="ML119121">
    <property type="protein sequence ID" value="RPB13702.1"/>
    <property type="molecule type" value="Genomic_DNA"/>
</dbReference>
<reference evidence="1 2" key="1">
    <citation type="journal article" date="2018" name="Nat. Ecol. Evol.">
        <title>Pezizomycetes genomes reveal the molecular basis of ectomycorrhizal truffle lifestyle.</title>
        <authorList>
            <person name="Murat C."/>
            <person name="Payen T."/>
            <person name="Noel B."/>
            <person name="Kuo A."/>
            <person name="Morin E."/>
            <person name="Chen J."/>
            <person name="Kohler A."/>
            <person name="Krizsan K."/>
            <person name="Balestrini R."/>
            <person name="Da Silva C."/>
            <person name="Montanini B."/>
            <person name="Hainaut M."/>
            <person name="Levati E."/>
            <person name="Barry K.W."/>
            <person name="Belfiori B."/>
            <person name="Cichocki N."/>
            <person name="Clum A."/>
            <person name="Dockter R.B."/>
            <person name="Fauchery L."/>
            <person name="Guy J."/>
            <person name="Iotti M."/>
            <person name="Le Tacon F."/>
            <person name="Lindquist E.A."/>
            <person name="Lipzen A."/>
            <person name="Malagnac F."/>
            <person name="Mello A."/>
            <person name="Molinier V."/>
            <person name="Miyauchi S."/>
            <person name="Poulain J."/>
            <person name="Riccioni C."/>
            <person name="Rubini A."/>
            <person name="Sitrit Y."/>
            <person name="Splivallo R."/>
            <person name="Traeger S."/>
            <person name="Wang M."/>
            <person name="Zifcakova L."/>
            <person name="Wipf D."/>
            <person name="Zambonelli A."/>
            <person name="Paolocci F."/>
            <person name="Nowrousian M."/>
            <person name="Ottonello S."/>
            <person name="Baldrian P."/>
            <person name="Spatafora J.W."/>
            <person name="Henrissat B."/>
            <person name="Nagy L.G."/>
            <person name="Aury J.M."/>
            <person name="Wincker P."/>
            <person name="Grigoriev I.V."/>
            <person name="Bonfante P."/>
            <person name="Martin F.M."/>
        </authorList>
    </citation>
    <scope>NUCLEOTIDE SEQUENCE [LARGE SCALE GENOMIC DNA]</scope>
    <source>
        <strain evidence="1 2">CCBAS932</strain>
    </source>
</reference>
<proteinExistence type="predicted"/>
<keyword evidence="2" id="KW-1185">Reference proteome</keyword>
<dbReference type="InParanoid" id="A0A3N4KWP5"/>
<feature type="non-terminal residue" evidence="1">
    <location>
        <position position="146"/>
    </location>
</feature>
<dbReference type="OrthoDB" id="5276691at2759"/>
<evidence type="ECO:0000313" key="1">
    <source>
        <dbReference type="EMBL" id="RPB13702.1"/>
    </source>
</evidence>